<feature type="transmembrane region" description="Helical" evidence="1">
    <location>
        <begin position="139"/>
        <end position="158"/>
    </location>
</feature>
<accession>A0AAV5SDJ4</accession>
<dbReference type="PANTHER" id="PTHR38614">
    <property type="entry name" value="PROTEIN CBG09954"/>
    <property type="match status" value="1"/>
</dbReference>
<dbReference type="Proteomes" id="UP001432027">
    <property type="component" value="Unassembled WGS sequence"/>
</dbReference>
<feature type="transmembrane region" description="Helical" evidence="1">
    <location>
        <begin position="59"/>
        <end position="85"/>
    </location>
</feature>
<feature type="transmembrane region" description="Helical" evidence="1">
    <location>
        <begin position="25"/>
        <end position="47"/>
    </location>
</feature>
<evidence type="ECO:0008006" key="4">
    <source>
        <dbReference type="Google" id="ProtNLM"/>
    </source>
</evidence>
<dbReference type="EMBL" id="BTSX01000001">
    <property type="protein sequence ID" value="GMS79439.1"/>
    <property type="molecule type" value="Genomic_DNA"/>
</dbReference>
<reference evidence="2" key="1">
    <citation type="submission" date="2023-10" db="EMBL/GenBank/DDBJ databases">
        <title>Genome assembly of Pristionchus species.</title>
        <authorList>
            <person name="Yoshida K."/>
            <person name="Sommer R.J."/>
        </authorList>
    </citation>
    <scope>NUCLEOTIDE SEQUENCE</scope>
    <source>
        <strain evidence="2">RS0144</strain>
    </source>
</reference>
<name>A0AAV5SDJ4_9BILA</name>
<proteinExistence type="predicted"/>
<dbReference type="PANTHER" id="PTHR38614:SF1">
    <property type="entry name" value="G_PROTEIN_RECEP_F1_2 DOMAIN-CONTAINING PROTEIN"/>
    <property type="match status" value="1"/>
</dbReference>
<feature type="transmembrane region" description="Helical" evidence="1">
    <location>
        <begin position="178"/>
        <end position="204"/>
    </location>
</feature>
<protein>
    <recommendedName>
        <fullName evidence="4">G protein-coupled receptor</fullName>
    </recommendedName>
</protein>
<keyword evidence="1" id="KW-0812">Transmembrane</keyword>
<keyword evidence="1" id="KW-0472">Membrane</keyword>
<dbReference type="AlphaFoldDB" id="A0AAV5SDJ4"/>
<dbReference type="Gene3D" id="1.20.1070.10">
    <property type="entry name" value="Rhodopsin 7-helix transmembrane proteins"/>
    <property type="match status" value="1"/>
</dbReference>
<dbReference type="InterPro" id="IPR010601">
    <property type="entry name" value="DUF1182"/>
</dbReference>
<keyword evidence="3" id="KW-1185">Reference proteome</keyword>
<evidence type="ECO:0000313" key="2">
    <source>
        <dbReference type="EMBL" id="GMS79439.1"/>
    </source>
</evidence>
<sequence length="313" mass="35393">MASLPPASSSFGNASFYHAANQSEAIRNAIFLNLGYIPIYFLAICIYKNPPIVRRYKTTIIFAGAVQYLLTLPYTIFNTWLAIYVNHEVETTVFMCTFIRMGTSLLNFISFNALTAISISRVLLIVFKKNCGLAHNLAFFFVACLPILADFVYMFFVSRPTPNAICGPLLFYYELAPLMVWNGYIFGIPLIAVLLNSVTAGYLLYKRYSASAYMKNSHRTVNEIFVATALLLQSVIPALTMSSKGYRSMQEIYGMKTVEWLKELIETSGYMTTGLNMIASMICIKHFRQMFKQIFLRDKSITRVGEVTTVTTM</sequence>
<comment type="caution">
    <text evidence="2">The sequence shown here is derived from an EMBL/GenBank/DDBJ whole genome shotgun (WGS) entry which is preliminary data.</text>
</comment>
<evidence type="ECO:0000313" key="3">
    <source>
        <dbReference type="Proteomes" id="UP001432027"/>
    </source>
</evidence>
<gene>
    <name evidence="2" type="ORF">PENTCL1PPCAC_1614</name>
</gene>
<keyword evidence="1" id="KW-1133">Transmembrane helix</keyword>
<dbReference type="SUPFAM" id="SSF81321">
    <property type="entry name" value="Family A G protein-coupled receptor-like"/>
    <property type="match status" value="1"/>
</dbReference>
<evidence type="ECO:0000256" key="1">
    <source>
        <dbReference type="SAM" id="Phobius"/>
    </source>
</evidence>
<feature type="transmembrane region" description="Helical" evidence="1">
    <location>
        <begin position="105"/>
        <end position="127"/>
    </location>
</feature>
<organism evidence="2 3">
    <name type="scientific">Pristionchus entomophagus</name>
    <dbReference type="NCBI Taxonomy" id="358040"/>
    <lineage>
        <taxon>Eukaryota</taxon>
        <taxon>Metazoa</taxon>
        <taxon>Ecdysozoa</taxon>
        <taxon>Nematoda</taxon>
        <taxon>Chromadorea</taxon>
        <taxon>Rhabditida</taxon>
        <taxon>Rhabditina</taxon>
        <taxon>Diplogasteromorpha</taxon>
        <taxon>Diplogasteroidea</taxon>
        <taxon>Neodiplogasteridae</taxon>
        <taxon>Pristionchus</taxon>
    </lineage>
</organism>